<gene>
    <name evidence="1" type="ORF">LEP1GSC188_0084</name>
</gene>
<evidence type="ECO:0000313" key="1">
    <source>
        <dbReference type="EMBL" id="EMF84170.1"/>
    </source>
</evidence>
<proteinExistence type="predicted"/>
<reference evidence="1 2" key="1">
    <citation type="submission" date="2013-01" db="EMBL/GenBank/DDBJ databases">
        <authorList>
            <person name="Harkins D.M."/>
            <person name="Durkin A.S."/>
            <person name="Brinkac L.M."/>
            <person name="Haft D.H."/>
            <person name="Selengut J.D."/>
            <person name="Sanka R."/>
            <person name="DePew J."/>
            <person name="Purushe J."/>
            <person name="Tulsiani S.M."/>
            <person name="Graham G.C."/>
            <person name="Burns M.-A."/>
            <person name="Dohnt M.F."/>
            <person name="Smythe L.D."/>
            <person name="McKay D.B."/>
            <person name="Craig S.B."/>
            <person name="Vinetz J.M."/>
            <person name="Sutton G.G."/>
            <person name="Nierman W.C."/>
            <person name="Fouts D.E."/>
        </authorList>
    </citation>
    <scope>NUCLEOTIDE SEQUENCE [LARGE SCALE GENOMIC DNA]</scope>
    <source>
        <strain evidence="1 2">LT2116</strain>
    </source>
</reference>
<name>M3H5T9_9LEPT</name>
<evidence type="ECO:0000313" key="2">
    <source>
        <dbReference type="Proteomes" id="UP000011770"/>
    </source>
</evidence>
<comment type="caution">
    <text evidence="1">The sequence shown here is derived from an EMBL/GenBank/DDBJ whole genome shotgun (WGS) entry which is preliminary data.</text>
</comment>
<dbReference type="Proteomes" id="UP000011770">
    <property type="component" value="Unassembled WGS sequence"/>
</dbReference>
<dbReference type="AlphaFoldDB" id="M3H5T9"/>
<accession>M3H5T9</accession>
<organism evidence="1 2">
    <name type="scientific">Leptospira weilii serovar Topaz str. LT2116</name>
    <dbReference type="NCBI Taxonomy" id="1088540"/>
    <lineage>
        <taxon>Bacteria</taxon>
        <taxon>Pseudomonadati</taxon>
        <taxon>Spirochaetota</taxon>
        <taxon>Spirochaetia</taxon>
        <taxon>Leptospirales</taxon>
        <taxon>Leptospiraceae</taxon>
        <taxon>Leptospira</taxon>
    </lineage>
</organism>
<sequence length="57" mass="6489">MFECFKSVIKKKTSFSICTKHFQSDLERVPKPSDFNKISTDCCSCSYVLGQILNFGT</sequence>
<protein>
    <submittedName>
        <fullName evidence="1">Uncharacterized protein</fullName>
    </submittedName>
</protein>
<dbReference type="EMBL" id="AHOR02000006">
    <property type="protein sequence ID" value="EMF84170.1"/>
    <property type="molecule type" value="Genomic_DNA"/>
</dbReference>